<name>W4G6Q8_APHAT</name>
<dbReference type="VEuPathDB" id="FungiDB:H257_10243"/>
<dbReference type="GeneID" id="20812239"/>
<evidence type="ECO:0000256" key="1">
    <source>
        <dbReference type="SAM" id="Phobius"/>
    </source>
</evidence>
<dbReference type="AlphaFoldDB" id="W4G6Q8"/>
<reference evidence="2" key="1">
    <citation type="submission" date="2013-12" db="EMBL/GenBank/DDBJ databases">
        <title>The Genome Sequence of Aphanomyces astaci APO3.</title>
        <authorList>
            <consortium name="The Broad Institute Genomics Platform"/>
            <person name="Russ C."/>
            <person name="Tyler B."/>
            <person name="van West P."/>
            <person name="Dieguez-Uribeondo J."/>
            <person name="Young S.K."/>
            <person name="Zeng Q."/>
            <person name="Gargeya S."/>
            <person name="Fitzgerald M."/>
            <person name="Abouelleil A."/>
            <person name="Alvarado L."/>
            <person name="Chapman S.B."/>
            <person name="Gainer-Dewar J."/>
            <person name="Goldberg J."/>
            <person name="Griggs A."/>
            <person name="Gujja S."/>
            <person name="Hansen M."/>
            <person name="Howarth C."/>
            <person name="Imamovic A."/>
            <person name="Ireland A."/>
            <person name="Larimer J."/>
            <person name="McCowan C."/>
            <person name="Murphy C."/>
            <person name="Pearson M."/>
            <person name="Poon T.W."/>
            <person name="Priest M."/>
            <person name="Roberts A."/>
            <person name="Saif S."/>
            <person name="Shea T."/>
            <person name="Sykes S."/>
            <person name="Wortman J."/>
            <person name="Nusbaum C."/>
            <person name="Birren B."/>
        </authorList>
    </citation>
    <scope>NUCLEOTIDE SEQUENCE [LARGE SCALE GENOMIC DNA]</scope>
    <source>
        <strain evidence="2">APO3</strain>
    </source>
</reference>
<dbReference type="RefSeq" id="XP_009835026.1">
    <property type="nucleotide sequence ID" value="XM_009836724.1"/>
</dbReference>
<feature type="transmembrane region" description="Helical" evidence="1">
    <location>
        <begin position="180"/>
        <end position="200"/>
    </location>
</feature>
<accession>W4G6Q8</accession>
<protein>
    <submittedName>
        <fullName evidence="2">Uncharacterized protein</fullName>
    </submittedName>
</protein>
<gene>
    <name evidence="2" type="ORF">H257_10243</name>
</gene>
<keyword evidence="1" id="KW-0472">Membrane</keyword>
<keyword evidence="1" id="KW-0812">Transmembrane</keyword>
<feature type="transmembrane region" description="Helical" evidence="1">
    <location>
        <begin position="33"/>
        <end position="60"/>
    </location>
</feature>
<dbReference type="OrthoDB" id="6407410at2759"/>
<dbReference type="EMBL" id="KI913140">
    <property type="protein sequence ID" value="ETV75392.1"/>
    <property type="molecule type" value="Genomic_DNA"/>
</dbReference>
<feature type="transmembrane region" description="Helical" evidence="1">
    <location>
        <begin position="149"/>
        <end position="174"/>
    </location>
</feature>
<proteinExistence type="predicted"/>
<keyword evidence="1" id="KW-1133">Transmembrane helix</keyword>
<evidence type="ECO:0000313" key="2">
    <source>
        <dbReference type="EMBL" id="ETV75392.1"/>
    </source>
</evidence>
<organism evidence="2">
    <name type="scientific">Aphanomyces astaci</name>
    <name type="common">Crayfish plague agent</name>
    <dbReference type="NCBI Taxonomy" id="112090"/>
    <lineage>
        <taxon>Eukaryota</taxon>
        <taxon>Sar</taxon>
        <taxon>Stramenopiles</taxon>
        <taxon>Oomycota</taxon>
        <taxon>Saprolegniomycetes</taxon>
        <taxon>Saprolegniales</taxon>
        <taxon>Verrucalvaceae</taxon>
        <taxon>Aphanomyces</taxon>
    </lineage>
</organism>
<feature type="transmembrane region" description="Helical" evidence="1">
    <location>
        <begin position="66"/>
        <end position="86"/>
    </location>
</feature>
<sequence length="230" mass="25513">MHSTSSWMKFTRTTTSVTTDAVPNAAWKCFQTFVLAVGVIVVLGASGLLLVIASGVVNFLPSTDRALYIELCLQSVNLVLTVAAVATQVPRIRTFVHVSRYLATSTFDQEQGDGDQQRAEAIRAAFPALVVEFHDQTNPSGVNIPLRKLWFLLALLNAQCMFQYPTAIVLWFVASPNRPYVLVATCVALSAFCSIVAFVWESRLVRHCTRYRVQRAESAYEKYLVEDTAV</sequence>
<dbReference type="STRING" id="112090.W4G6Q8"/>